<feature type="region of interest" description="Disordered" evidence="3">
    <location>
        <begin position="187"/>
        <end position="208"/>
    </location>
</feature>
<reference evidence="5 6" key="1">
    <citation type="journal article" date="2018" name="Sci. Rep.">
        <title>Comparative genomics provides insights into the lifestyle and reveals functional heterogeneity of dark septate endophytic fungi.</title>
        <authorList>
            <person name="Knapp D.G."/>
            <person name="Nemeth J.B."/>
            <person name="Barry K."/>
            <person name="Hainaut M."/>
            <person name="Henrissat B."/>
            <person name="Johnson J."/>
            <person name="Kuo A."/>
            <person name="Lim J.H.P."/>
            <person name="Lipzen A."/>
            <person name="Nolan M."/>
            <person name="Ohm R.A."/>
            <person name="Tamas L."/>
            <person name="Grigoriev I.V."/>
            <person name="Spatafora J.W."/>
            <person name="Nagy L.G."/>
            <person name="Kovacs G.M."/>
        </authorList>
    </citation>
    <scope>NUCLEOTIDE SEQUENCE [LARGE SCALE GENOMIC DNA]</scope>
    <source>
        <strain evidence="5 6">DSE2036</strain>
    </source>
</reference>
<dbReference type="InterPro" id="IPR020568">
    <property type="entry name" value="Ribosomal_Su5_D2-typ_SF"/>
</dbReference>
<dbReference type="Proteomes" id="UP000244855">
    <property type="component" value="Unassembled WGS sequence"/>
</dbReference>
<name>A0A2V1DHY8_9PLEO</name>
<dbReference type="Pfam" id="PF01205">
    <property type="entry name" value="Impact_N"/>
    <property type="match status" value="1"/>
</dbReference>
<feature type="coiled-coil region" evidence="2">
    <location>
        <begin position="138"/>
        <end position="170"/>
    </location>
</feature>
<feature type="region of interest" description="Disordered" evidence="3">
    <location>
        <begin position="1"/>
        <end position="20"/>
    </location>
</feature>
<evidence type="ECO:0000256" key="3">
    <source>
        <dbReference type="SAM" id="MobiDB-lite"/>
    </source>
</evidence>
<dbReference type="InterPro" id="IPR023582">
    <property type="entry name" value="Impact"/>
</dbReference>
<evidence type="ECO:0000256" key="2">
    <source>
        <dbReference type="SAM" id="Coils"/>
    </source>
</evidence>
<dbReference type="GO" id="GO:0006446">
    <property type="term" value="P:regulation of translational initiation"/>
    <property type="evidence" value="ECO:0007669"/>
    <property type="project" value="TreeGrafter"/>
</dbReference>
<evidence type="ECO:0000313" key="5">
    <source>
        <dbReference type="EMBL" id="PVH97797.1"/>
    </source>
</evidence>
<dbReference type="SUPFAM" id="SSF54211">
    <property type="entry name" value="Ribosomal protein S5 domain 2-like"/>
    <property type="match status" value="1"/>
</dbReference>
<dbReference type="GO" id="GO:0005737">
    <property type="term" value="C:cytoplasm"/>
    <property type="evidence" value="ECO:0007669"/>
    <property type="project" value="TreeGrafter"/>
</dbReference>
<keyword evidence="6" id="KW-1185">Reference proteome</keyword>
<dbReference type="PANTHER" id="PTHR16301:SF25">
    <property type="entry name" value="PROTEIN IMPACT"/>
    <property type="match status" value="1"/>
</dbReference>
<dbReference type="PANTHER" id="PTHR16301">
    <property type="entry name" value="IMPACT-RELATED"/>
    <property type="match status" value="1"/>
</dbReference>
<feature type="compositionally biased region" description="Pro residues" evidence="3">
    <location>
        <begin position="194"/>
        <end position="205"/>
    </location>
</feature>
<dbReference type="GO" id="GO:0140469">
    <property type="term" value="P:GCN2-mediated signaling"/>
    <property type="evidence" value="ECO:0007669"/>
    <property type="project" value="TreeGrafter"/>
</dbReference>
<feature type="compositionally biased region" description="Basic and acidic residues" evidence="3">
    <location>
        <begin position="253"/>
        <end position="262"/>
    </location>
</feature>
<dbReference type="Gene3D" id="3.30.230.30">
    <property type="entry name" value="Impact, N-terminal domain"/>
    <property type="match status" value="1"/>
</dbReference>
<protein>
    <recommendedName>
        <fullName evidence="4">Impact N-terminal domain-containing protein</fullName>
    </recommendedName>
</protein>
<proteinExistence type="inferred from homology"/>
<keyword evidence="2" id="KW-0175">Coiled coil</keyword>
<dbReference type="EMBL" id="KZ805428">
    <property type="protein sequence ID" value="PVH97797.1"/>
    <property type="molecule type" value="Genomic_DNA"/>
</dbReference>
<accession>A0A2V1DHY8</accession>
<evidence type="ECO:0000259" key="4">
    <source>
        <dbReference type="Pfam" id="PF01205"/>
    </source>
</evidence>
<organism evidence="5 6">
    <name type="scientific">Periconia macrospinosa</name>
    <dbReference type="NCBI Taxonomy" id="97972"/>
    <lineage>
        <taxon>Eukaryota</taxon>
        <taxon>Fungi</taxon>
        <taxon>Dikarya</taxon>
        <taxon>Ascomycota</taxon>
        <taxon>Pezizomycotina</taxon>
        <taxon>Dothideomycetes</taxon>
        <taxon>Pleosporomycetidae</taxon>
        <taxon>Pleosporales</taxon>
        <taxon>Massarineae</taxon>
        <taxon>Periconiaceae</taxon>
        <taxon>Periconia</taxon>
    </lineage>
</organism>
<dbReference type="AlphaFoldDB" id="A0A2V1DHY8"/>
<dbReference type="STRING" id="97972.A0A2V1DHY8"/>
<gene>
    <name evidence="5" type="ORF">DM02DRAFT_67774</name>
</gene>
<sequence>MALKRERSPSPKTDPIPNYFRSSRIIEGTSSFEAAFSPDISAKTLQTLPEFASATHRIAAWRRRSRQRSLMPKTKILYDTGHDDDGEKYAGSRLQHVLNDSQVEGEIVVARWYGGQNIGPIRFTHIENAAKQAIWSWKAALEKQEKEKVLKKQKLEEEQSRKELEDNLRERDLNIFVLRKLLADKKAKLSKTEPAPPTPQKPPPDYSTLSAEALGRIDKARDATIAFILKQIDSVEEQLKIIEALENDATQDSVRDDEKEPEPVGDAPRTPAKDRGS</sequence>
<dbReference type="OrthoDB" id="69641at2759"/>
<dbReference type="InterPro" id="IPR036956">
    <property type="entry name" value="Impact_N_sf"/>
</dbReference>
<comment type="similarity">
    <text evidence="1">Belongs to the IMPACT family.</text>
</comment>
<feature type="region of interest" description="Disordered" evidence="3">
    <location>
        <begin position="246"/>
        <end position="277"/>
    </location>
</feature>
<dbReference type="InterPro" id="IPR001498">
    <property type="entry name" value="Impact_N"/>
</dbReference>
<evidence type="ECO:0000313" key="6">
    <source>
        <dbReference type="Proteomes" id="UP000244855"/>
    </source>
</evidence>
<evidence type="ECO:0000256" key="1">
    <source>
        <dbReference type="ARBA" id="ARBA00007665"/>
    </source>
</evidence>
<feature type="domain" description="Impact N-terminal" evidence="4">
    <location>
        <begin position="47"/>
        <end position="134"/>
    </location>
</feature>